<dbReference type="GO" id="GO:0048316">
    <property type="term" value="P:seed development"/>
    <property type="evidence" value="ECO:0007669"/>
    <property type="project" value="TreeGrafter"/>
</dbReference>
<dbReference type="PANTHER" id="PTHR31645:SF44">
    <property type="entry name" value="METAL-NICOTIANAMINE TRANSPORTER YSL2"/>
    <property type="match status" value="1"/>
</dbReference>
<keyword evidence="1" id="KW-0472">Membrane</keyword>
<organism evidence="2 3">
    <name type="scientific">Arabis nemorensis</name>
    <dbReference type="NCBI Taxonomy" id="586526"/>
    <lineage>
        <taxon>Eukaryota</taxon>
        <taxon>Viridiplantae</taxon>
        <taxon>Streptophyta</taxon>
        <taxon>Embryophyta</taxon>
        <taxon>Tracheophyta</taxon>
        <taxon>Spermatophyta</taxon>
        <taxon>Magnoliopsida</taxon>
        <taxon>eudicotyledons</taxon>
        <taxon>Gunneridae</taxon>
        <taxon>Pentapetalae</taxon>
        <taxon>rosids</taxon>
        <taxon>malvids</taxon>
        <taxon>Brassicales</taxon>
        <taxon>Brassicaceae</taxon>
        <taxon>Arabideae</taxon>
        <taxon>Arabis</taxon>
    </lineage>
</organism>
<reference evidence="2" key="1">
    <citation type="submission" date="2019-07" db="EMBL/GenBank/DDBJ databases">
        <authorList>
            <person name="Dittberner H."/>
        </authorList>
    </citation>
    <scope>NUCLEOTIDE SEQUENCE [LARGE SCALE GENOMIC DNA]</scope>
</reference>
<proteinExistence type="predicted"/>
<evidence type="ECO:0000256" key="1">
    <source>
        <dbReference type="SAM" id="Phobius"/>
    </source>
</evidence>
<protein>
    <submittedName>
        <fullName evidence="2">Uncharacterized protein</fullName>
    </submittedName>
</protein>
<keyword evidence="1" id="KW-0812">Transmembrane</keyword>
<keyword evidence="1" id="KW-1133">Transmembrane helix</keyword>
<comment type="caution">
    <text evidence="2">The sequence shown here is derived from an EMBL/GenBank/DDBJ whole genome shotgun (WGS) entry which is preliminary data.</text>
</comment>
<evidence type="ECO:0000313" key="3">
    <source>
        <dbReference type="Proteomes" id="UP000489600"/>
    </source>
</evidence>
<dbReference type="AlphaFoldDB" id="A0A565CSH0"/>
<accession>A0A565CSH0</accession>
<keyword evidence="3" id="KW-1185">Reference proteome</keyword>
<evidence type="ECO:0000313" key="2">
    <source>
        <dbReference type="EMBL" id="VVB16557.1"/>
    </source>
</evidence>
<dbReference type="GO" id="GO:0010039">
    <property type="term" value="P:response to iron ion"/>
    <property type="evidence" value="ECO:0007669"/>
    <property type="project" value="TreeGrafter"/>
</dbReference>
<dbReference type="InterPro" id="IPR045035">
    <property type="entry name" value="YSL-like"/>
</dbReference>
<sequence>MQSCIETWPLPVFKVSRLYLALPRALLRVLCVCGCCQPGKRPLTGEAMEVVPFPMAMAVLFLVGGSYTFDMCIGSLVVFVWEKVNRKKADGSSCCIRFDDMWRWSLDSAFFIVCSG</sequence>
<dbReference type="Proteomes" id="UP000489600">
    <property type="component" value="Unassembled WGS sequence"/>
</dbReference>
<dbReference type="GO" id="GO:0035673">
    <property type="term" value="F:oligopeptide transmembrane transporter activity"/>
    <property type="evidence" value="ECO:0007669"/>
    <property type="project" value="InterPro"/>
</dbReference>
<dbReference type="GO" id="GO:0005886">
    <property type="term" value="C:plasma membrane"/>
    <property type="evidence" value="ECO:0007669"/>
    <property type="project" value="TreeGrafter"/>
</dbReference>
<dbReference type="OrthoDB" id="627262at2759"/>
<name>A0A565CSH0_9BRAS</name>
<dbReference type="GO" id="GO:0051980">
    <property type="term" value="F:iron-nicotianamine transmembrane transporter activity"/>
    <property type="evidence" value="ECO:0007669"/>
    <property type="project" value="TreeGrafter"/>
</dbReference>
<gene>
    <name evidence="2" type="ORF">ANE_LOCUS27001</name>
</gene>
<feature type="transmembrane region" description="Helical" evidence="1">
    <location>
        <begin position="55"/>
        <end position="81"/>
    </location>
</feature>
<dbReference type="EMBL" id="CABITT030000008">
    <property type="protein sequence ID" value="VVB16557.1"/>
    <property type="molecule type" value="Genomic_DNA"/>
</dbReference>
<dbReference type="PANTHER" id="PTHR31645">
    <property type="entry name" value="OLIGOPEPTIDE TRANSPORTER YGL114W-RELATED"/>
    <property type="match status" value="1"/>
</dbReference>